<sequence length="113" mass="12811">MTPLKESDVFPICFAGKNEYHIPDGSLHTESSFCRLNLDKSLIKHRPTVPDSITDSANSSESSRVYVQMRQRCKLLLVWHAAQLVSPVRYLSRKSYSCGGLNTEDNCLTYRSI</sequence>
<evidence type="ECO:0000313" key="2">
    <source>
        <dbReference type="Proteomes" id="UP000886998"/>
    </source>
</evidence>
<keyword evidence="2" id="KW-1185">Reference proteome</keyword>
<dbReference type="EMBL" id="BMAV01010569">
    <property type="protein sequence ID" value="GFY55778.1"/>
    <property type="molecule type" value="Genomic_DNA"/>
</dbReference>
<name>A0A8X6XKS9_9ARAC</name>
<reference evidence="1" key="1">
    <citation type="submission" date="2020-08" db="EMBL/GenBank/DDBJ databases">
        <title>Multicomponent nature underlies the extraordinary mechanical properties of spider dragline silk.</title>
        <authorList>
            <person name="Kono N."/>
            <person name="Nakamura H."/>
            <person name="Mori M."/>
            <person name="Yoshida Y."/>
            <person name="Ohtoshi R."/>
            <person name="Malay A.D."/>
            <person name="Moran D.A.P."/>
            <person name="Tomita M."/>
            <person name="Numata K."/>
            <person name="Arakawa K."/>
        </authorList>
    </citation>
    <scope>NUCLEOTIDE SEQUENCE</scope>
</reference>
<gene>
    <name evidence="1" type="ORF">TNIN_160701</name>
</gene>
<comment type="caution">
    <text evidence="1">The sequence shown here is derived from an EMBL/GenBank/DDBJ whole genome shotgun (WGS) entry which is preliminary data.</text>
</comment>
<proteinExistence type="predicted"/>
<evidence type="ECO:0000313" key="1">
    <source>
        <dbReference type="EMBL" id="GFY55778.1"/>
    </source>
</evidence>
<accession>A0A8X6XKS9</accession>
<dbReference type="AlphaFoldDB" id="A0A8X6XKS9"/>
<organism evidence="1 2">
    <name type="scientific">Trichonephila inaurata madagascariensis</name>
    <dbReference type="NCBI Taxonomy" id="2747483"/>
    <lineage>
        <taxon>Eukaryota</taxon>
        <taxon>Metazoa</taxon>
        <taxon>Ecdysozoa</taxon>
        <taxon>Arthropoda</taxon>
        <taxon>Chelicerata</taxon>
        <taxon>Arachnida</taxon>
        <taxon>Araneae</taxon>
        <taxon>Araneomorphae</taxon>
        <taxon>Entelegynae</taxon>
        <taxon>Araneoidea</taxon>
        <taxon>Nephilidae</taxon>
        <taxon>Trichonephila</taxon>
        <taxon>Trichonephila inaurata</taxon>
    </lineage>
</organism>
<protein>
    <submittedName>
        <fullName evidence="1">Uncharacterized protein</fullName>
    </submittedName>
</protein>
<dbReference type="Proteomes" id="UP000886998">
    <property type="component" value="Unassembled WGS sequence"/>
</dbReference>